<feature type="non-terminal residue" evidence="7">
    <location>
        <position position="1"/>
    </location>
</feature>
<keyword evidence="4" id="KW-0808">Transferase</keyword>
<dbReference type="PANTHER" id="PTHR46392">
    <property type="entry name" value="DUAL SERINE/THREONINE AND TYROSINE PROTEIN KINASE"/>
    <property type="match status" value="1"/>
</dbReference>
<reference evidence="7" key="1">
    <citation type="submission" date="2025-08" db="UniProtKB">
        <authorList>
            <consortium name="RefSeq"/>
        </authorList>
    </citation>
    <scope>IDENTIFICATION</scope>
</reference>
<dbReference type="GeneID" id="106820217"/>
<dbReference type="InterPro" id="IPR051302">
    <property type="entry name" value="Dual_SerThr-Tyr_Kinase"/>
</dbReference>
<dbReference type="RefSeq" id="XP_014680241.1">
    <property type="nucleotide sequence ID" value="XM_014824755.1"/>
</dbReference>
<evidence type="ECO:0000313" key="7">
    <source>
        <dbReference type="RefSeq" id="XP_014680241.1"/>
    </source>
</evidence>
<dbReference type="Proteomes" id="UP000695022">
    <property type="component" value="Unplaced"/>
</dbReference>
<protein>
    <submittedName>
        <fullName evidence="7">LOW QUALITY PROTEIN: dual serine/threonine and tyrosine protein kinase-like</fullName>
    </submittedName>
</protein>
<evidence type="ECO:0000313" key="6">
    <source>
        <dbReference type="Proteomes" id="UP000695022"/>
    </source>
</evidence>
<evidence type="ECO:0000256" key="3">
    <source>
        <dbReference type="ARBA" id="ARBA00022527"/>
    </source>
</evidence>
<keyword evidence="2" id="KW-0963">Cytoplasm</keyword>
<organism evidence="6 7">
    <name type="scientific">Priapulus caudatus</name>
    <name type="common">Priapulid worm</name>
    <dbReference type="NCBI Taxonomy" id="37621"/>
    <lineage>
        <taxon>Eukaryota</taxon>
        <taxon>Metazoa</taxon>
        <taxon>Ecdysozoa</taxon>
        <taxon>Scalidophora</taxon>
        <taxon>Priapulida</taxon>
        <taxon>Priapulimorpha</taxon>
        <taxon>Priapulimorphida</taxon>
        <taxon>Priapulidae</taxon>
        <taxon>Priapulus</taxon>
    </lineage>
</organism>
<keyword evidence="5" id="KW-0418">Kinase</keyword>
<evidence type="ECO:0000256" key="4">
    <source>
        <dbReference type="ARBA" id="ARBA00022679"/>
    </source>
</evidence>
<name>A0ABM1F720_PRICU</name>
<feature type="non-terminal residue" evidence="7">
    <location>
        <position position="174"/>
    </location>
</feature>
<gene>
    <name evidence="7" type="primary">LOC106820217</name>
</gene>
<comment type="subcellular location">
    <subcellularLocation>
        <location evidence="1">Cytoplasm</location>
    </subcellularLocation>
</comment>
<keyword evidence="3" id="KW-0723">Serine/threonine-protein kinase</keyword>
<sequence>GTLRRCLAELEERGDKRELRLSVGEPRAPADPECTAALTRWRSRWRTVTSVVPDHSREDTGQIVQSMPWTAPPRIDAEWKRRVARVAVATEIISKLSESRLGRSVCAQFKERLKGSHDAFAASLRQLEARHSGRLEKTEATRLKVRKNYAPQLARLALESTSLKDMVTHGEERG</sequence>
<proteinExistence type="predicted"/>
<keyword evidence="6" id="KW-1185">Reference proteome</keyword>
<evidence type="ECO:0000256" key="5">
    <source>
        <dbReference type="ARBA" id="ARBA00022777"/>
    </source>
</evidence>
<evidence type="ECO:0000256" key="2">
    <source>
        <dbReference type="ARBA" id="ARBA00022490"/>
    </source>
</evidence>
<evidence type="ECO:0000256" key="1">
    <source>
        <dbReference type="ARBA" id="ARBA00004496"/>
    </source>
</evidence>
<accession>A0ABM1F720</accession>
<dbReference type="PANTHER" id="PTHR46392:SF1">
    <property type="entry name" value="DUAL SERINE_THREONINE AND TYROSINE PROTEIN KINASE"/>
    <property type="match status" value="1"/>
</dbReference>